<evidence type="ECO:0000259" key="2">
    <source>
        <dbReference type="Pfam" id="PF01266"/>
    </source>
</evidence>
<dbReference type="HOGENOM" id="CLU_369638_0_0_1"/>
<feature type="region of interest" description="Disordered" evidence="1">
    <location>
        <begin position="525"/>
        <end position="544"/>
    </location>
</feature>
<evidence type="ECO:0000313" key="4">
    <source>
        <dbReference type="Proteomes" id="UP000054321"/>
    </source>
</evidence>
<accession>A0A0C3DH66</accession>
<organism evidence="3 4">
    <name type="scientific">Oidiodendron maius (strain Zn)</name>
    <dbReference type="NCBI Taxonomy" id="913774"/>
    <lineage>
        <taxon>Eukaryota</taxon>
        <taxon>Fungi</taxon>
        <taxon>Dikarya</taxon>
        <taxon>Ascomycota</taxon>
        <taxon>Pezizomycotina</taxon>
        <taxon>Leotiomycetes</taxon>
        <taxon>Leotiomycetes incertae sedis</taxon>
        <taxon>Myxotrichaceae</taxon>
        <taxon>Oidiodendron</taxon>
    </lineage>
</organism>
<dbReference type="InterPro" id="IPR029069">
    <property type="entry name" value="HotDog_dom_sf"/>
</dbReference>
<dbReference type="SUPFAM" id="SSF51905">
    <property type="entry name" value="FAD/NAD(P)-binding domain"/>
    <property type="match status" value="1"/>
</dbReference>
<keyword evidence="4" id="KW-1185">Reference proteome</keyword>
<feature type="compositionally biased region" description="Basic and acidic residues" evidence="1">
    <location>
        <begin position="525"/>
        <end position="534"/>
    </location>
</feature>
<dbReference type="STRING" id="913774.A0A0C3DH66"/>
<gene>
    <name evidence="3" type="ORF">OIDMADRAFT_54479</name>
</gene>
<dbReference type="Gene3D" id="3.50.50.60">
    <property type="entry name" value="FAD/NAD(P)-binding domain"/>
    <property type="match status" value="1"/>
</dbReference>
<reference evidence="4" key="2">
    <citation type="submission" date="2015-01" db="EMBL/GenBank/DDBJ databases">
        <title>Evolutionary Origins and Diversification of the Mycorrhizal Mutualists.</title>
        <authorList>
            <consortium name="DOE Joint Genome Institute"/>
            <consortium name="Mycorrhizal Genomics Consortium"/>
            <person name="Kohler A."/>
            <person name="Kuo A."/>
            <person name="Nagy L.G."/>
            <person name="Floudas D."/>
            <person name="Copeland A."/>
            <person name="Barry K.W."/>
            <person name="Cichocki N."/>
            <person name="Veneault-Fourrey C."/>
            <person name="LaButti K."/>
            <person name="Lindquist E.A."/>
            <person name="Lipzen A."/>
            <person name="Lundell T."/>
            <person name="Morin E."/>
            <person name="Murat C."/>
            <person name="Riley R."/>
            <person name="Ohm R."/>
            <person name="Sun H."/>
            <person name="Tunlid A."/>
            <person name="Henrissat B."/>
            <person name="Grigoriev I.V."/>
            <person name="Hibbett D.S."/>
            <person name="Martin F."/>
        </authorList>
    </citation>
    <scope>NUCLEOTIDE SEQUENCE [LARGE SCALE GENOMIC DNA]</scope>
    <source>
        <strain evidence="4">Zn</strain>
    </source>
</reference>
<evidence type="ECO:0000313" key="3">
    <source>
        <dbReference type="EMBL" id="KIN01353.1"/>
    </source>
</evidence>
<evidence type="ECO:0000256" key="1">
    <source>
        <dbReference type="SAM" id="MobiDB-lite"/>
    </source>
</evidence>
<feature type="region of interest" description="Disordered" evidence="1">
    <location>
        <begin position="407"/>
        <end position="435"/>
    </location>
</feature>
<reference evidence="3 4" key="1">
    <citation type="submission" date="2014-04" db="EMBL/GenBank/DDBJ databases">
        <authorList>
            <consortium name="DOE Joint Genome Institute"/>
            <person name="Kuo A."/>
            <person name="Martino E."/>
            <person name="Perotto S."/>
            <person name="Kohler A."/>
            <person name="Nagy L.G."/>
            <person name="Floudas D."/>
            <person name="Copeland A."/>
            <person name="Barry K.W."/>
            <person name="Cichocki N."/>
            <person name="Veneault-Fourrey C."/>
            <person name="LaButti K."/>
            <person name="Lindquist E.A."/>
            <person name="Lipzen A."/>
            <person name="Lundell T."/>
            <person name="Morin E."/>
            <person name="Murat C."/>
            <person name="Sun H."/>
            <person name="Tunlid A."/>
            <person name="Henrissat B."/>
            <person name="Grigoriev I.V."/>
            <person name="Hibbett D.S."/>
            <person name="Martin F."/>
            <person name="Nordberg H.P."/>
            <person name="Cantor M.N."/>
            <person name="Hua S.X."/>
        </authorList>
    </citation>
    <scope>NUCLEOTIDE SEQUENCE [LARGE SCALE GENOMIC DNA]</scope>
    <source>
        <strain evidence="3 4">Zn</strain>
    </source>
</reference>
<sequence length="753" mass="83882">MTEISLAILGAGTFGLSTALAWRKTHPSARISLIDVKPSPLVRTEVNANNIIPASEDVGKIIRAAYASPEYAQLASEALEIWHSESPYRDYFHQSGWVVANELTEAEISITEGNPIGRERYEEAFPASSLDDGYVITEDTEPGWVEASKCLEAVLRVAMDQGIEYVSGEAVGLLWQESRCTGIKMRDGKEISAENIVLAMGPWTPGFLQKCGVAASIPCEVAGVTAVSVKLDENEYRTYKDMPILMIPGAGEIMPPDRNRIIKINNTTAFYAPDISSLKISTQENPYFEENMAMLRKFLPALSSVPVVVRRHCFDMVTTPAQDFVISAIPELEHLFVAAGGSFHGWKFLPNIGRYVVKMIEGTLHPPWTELWRIGGTPSEHPIHLEVMPRGSHATVDFRRRRVYCQPGNNNSPTINLTSFDHKSRLPRPGPSSHDVTSLAVFTMPHITRRLYTTATSSSPTSAISIASQFLATSQSLPPLKHTQLLDANQLHLLSATLSRPIPLPQGGTPLPACYHLAYFTPSQREQDLGRDGSDTTFNPPRPFTRRMWAGGELEWVAGKEKGLKIGQRVTETTRLVKAEGKRTRAGEEMVVVGVEKELENEFGVAVVDRRNWIFRPEIIVSKEPAHKPVEVPFPHGKYTREFTQTPVSLFRFSALTFNGHKIHYDKEWCRQIEGHRDIVVHGPLNLINMVDLWRDFNGGEVLPRKVTYRATSPLYGGEKYRIVMDEEKGKVTDVKIVDSYGQIGMVGQIESV</sequence>
<dbReference type="InParanoid" id="A0A0C3DH66"/>
<dbReference type="Proteomes" id="UP000054321">
    <property type="component" value="Unassembled WGS sequence"/>
</dbReference>
<feature type="domain" description="FAD dependent oxidoreductase" evidence="2">
    <location>
        <begin position="6"/>
        <end position="358"/>
    </location>
</feature>
<dbReference type="InterPro" id="IPR036188">
    <property type="entry name" value="FAD/NAD-bd_sf"/>
</dbReference>
<protein>
    <recommendedName>
        <fullName evidence="2">FAD dependent oxidoreductase domain-containing protein</fullName>
    </recommendedName>
</protein>
<name>A0A0C3DH66_OIDMZ</name>
<dbReference type="FunFam" id="3.10.129.10:FF:000103">
    <property type="entry name" value="WGS project CABT00000000 data, contig 2.1"/>
    <property type="match status" value="1"/>
</dbReference>
<dbReference type="InterPro" id="IPR006076">
    <property type="entry name" value="FAD-dep_OxRdtase"/>
</dbReference>
<dbReference type="OrthoDB" id="3257538at2759"/>
<dbReference type="EMBL" id="KN832876">
    <property type="protein sequence ID" value="KIN01353.1"/>
    <property type="molecule type" value="Genomic_DNA"/>
</dbReference>
<proteinExistence type="predicted"/>
<feature type="compositionally biased region" description="Polar residues" evidence="1">
    <location>
        <begin position="407"/>
        <end position="419"/>
    </location>
</feature>
<dbReference type="Gene3D" id="3.30.9.10">
    <property type="entry name" value="D-Amino Acid Oxidase, subunit A, domain 2"/>
    <property type="match status" value="1"/>
</dbReference>
<dbReference type="InterPro" id="IPR052741">
    <property type="entry name" value="Mitochondrial_HTD2"/>
</dbReference>
<dbReference type="GO" id="GO:0019171">
    <property type="term" value="F:(3R)-hydroxyacyl-[acyl-carrier-protein] dehydratase activity"/>
    <property type="evidence" value="ECO:0007669"/>
    <property type="project" value="TreeGrafter"/>
</dbReference>
<dbReference type="AlphaFoldDB" id="A0A0C3DH66"/>
<dbReference type="Gene3D" id="3.10.129.10">
    <property type="entry name" value="Hotdog Thioesterase"/>
    <property type="match status" value="1"/>
</dbReference>
<dbReference type="SUPFAM" id="SSF54637">
    <property type="entry name" value="Thioesterase/thiol ester dehydrase-isomerase"/>
    <property type="match status" value="1"/>
</dbReference>
<dbReference type="GO" id="GO:0005739">
    <property type="term" value="C:mitochondrion"/>
    <property type="evidence" value="ECO:0007669"/>
    <property type="project" value="TreeGrafter"/>
</dbReference>
<dbReference type="PANTHER" id="PTHR28152">
    <property type="entry name" value="HYDROXYACYL-THIOESTER DEHYDRATASE TYPE 2, MITOCHONDRIAL"/>
    <property type="match status" value="1"/>
</dbReference>
<dbReference type="PANTHER" id="PTHR28152:SF2">
    <property type="entry name" value="N-TERMINAL OF MAOC-LIKE DEHYDRATASE DOMAIN-CONTAINING PROTEIN"/>
    <property type="match status" value="1"/>
</dbReference>
<dbReference type="Pfam" id="PF01266">
    <property type="entry name" value="DAO"/>
    <property type="match status" value="1"/>
</dbReference>